<keyword evidence="3" id="KW-1185">Reference proteome</keyword>
<dbReference type="Proteomes" id="UP001201812">
    <property type="component" value="Unassembled WGS sequence"/>
</dbReference>
<sequence length="102" mass="11612">MPIWVLAKLISGWEHVFLGEYRLDRQEAFDMSLFTVCSLTHVGNEKCKFKIEDNEMFVSSFIQKCDAGRCLDTSYPGHNLSILGCPVIAPDGNLYRLRIVLV</sequence>
<evidence type="ECO:0000313" key="3">
    <source>
        <dbReference type="Proteomes" id="UP001201812"/>
    </source>
</evidence>
<dbReference type="AlphaFoldDB" id="A0AAD4QTV9"/>
<dbReference type="SUPFAM" id="SSF142877">
    <property type="entry name" value="EndoU-like"/>
    <property type="match status" value="1"/>
</dbReference>
<evidence type="ECO:0000313" key="2">
    <source>
        <dbReference type="EMBL" id="KAI1694623.1"/>
    </source>
</evidence>
<dbReference type="GO" id="GO:0016787">
    <property type="term" value="F:hydrolase activity"/>
    <property type="evidence" value="ECO:0007669"/>
    <property type="project" value="UniProtKB-KW"/>
</dbReference>
<organism evidence="2 3">
    <name type="scientific">Ditylenchus destructor</name>
    <dbReference type="NCBI Taxonomy" id="166010"/>
    <lineage>
        <taxon>Eukaryota</taxon>
        <taxon>Metazoa</taxon>
        <taxon>Ecdysozoa</taxon>
        <taxon>Nematoda</taxon>
        <taxon>Chromadorea</taxon>
        <taxon>Rhabditida</taxon>
        <taxon>Tylenchina</taxon>
        <taxon>Tylenchomorpha</taxon>
        <taxon>Sphaerularioidea</taxon>
        <taxon>Anguinidae</taxon>
        <taxon>Anguininae</taxon>
        <taxon>Ditylenchus</taxon>
    </lineage>
</organism>
<evidence type="ECO:0000256" key="1">
    <source>
        <dbReference type="ARBA" id="ARBA00022801"/>
    </source>
</evidence>
<keyword evidence="1" id="KW-0378">Hydrolase</keyword>
<protein>
    <submittedName>
        <fullName evidence="2">Endoribonuclease xendoU domain-containing protein</fullName>
    </submittedName>
</protein>
<name>A0AAD4QTV9_9BILA</name>
<dbReference type="EMBL" id="JAKKPZ010000489">
    <property type="protein sequence ID" value="KAI1694623.1"/>
    <property type="molecule type" value="Genomic_DNA"/>
</dbReference>
<reference evidence="2" key="1">
    <citation type="submission" date="2022-01" db="EMBL/GenBank/DDBJ databases">
        <title>Genome Sequence Resource for Two Populations of Ditylenchus destructor, the Migratory Endoparasitic Phytonematode.</title>
        <authorList>
            <person name="Zhang H."/>
            <person name="Lin R."/>
            <person name="Xie B."/>
        </authorList>
    </citation>
    <scope>NUCLEOTIDE SEQUENCE</scope>
    <source>
        <strain evidence="2">BazhouSP</strain>
    </source>
</reference>
<proteinExistence type="predicted"/>
<dbReference type="GO" id="GO:0004540">
    <property type="term" value="F:RNA nuclease activity"/>
    <property type="evidence" value="ECO:0007669"/>
    <property type="project" value="UniProtKB-ARBA"/>
</dbReference>
<dbReference type="InterPro" id="IPR037227">
    <property type="entry name" value="EndoU-like"/>
</dbReference>
<accession>A0AAD4QTV9</accession>
<comment type="caution">
    <text evidence="2">The sequence shown here is derived from an EMBL/GenBank/DDBJ whole genome shotgun (WGS) entry which is preliminary data.</text>
</comment>
<gene>
    <name evidence="2" type="ORF">DdX_20022</name>
</gene>